<dbReference type="InterPro" id="IPR036864">
    <property type="entry name" value="Zn2-C6_fun-type_DNA-bd_sf"/>
</dbReference>
<dbReference type="PANTHER" id="PTHR47657:SF14">
    <property type="entry name" value="ZN(2)-C6 FUNGAL-TYPE DOMAIN-CONTAINING PROTEIN"/>
    <property type="match status" value="1"/>
</dbReference>
<evidence type="ECO:0000256" key="4">
    <source>
        <dbReference type="ARBA" id="ARBA00023242"/>
    </source>
</evidence>
<dbReference type="Proteomes" id="UP000184383">
    <property type="component" value="Unassembled WGS sequence"/>
</dbReference>
<evidence type="ECO:0000256" key="5">
    <source>
        <dbReference type="SAM" id="MobiDB-lite"/>
    </source>
</evidence>
<dbReference type="GeneID" id="63752095"/>
<feature type="compositionally biased region" description="Acidic residues" evidence="5">
    <location>
        <begin position="95"/>
        <end position="104"/>
    </location>
</feature>
<feature type="region of interest" description="Disordered" evidence="5">
    <location>
        <begin position="56"/>
        <end position="105"/>
    </location>
</feature>
<evidence type="ECO:0000313" key="7">
    <source>
        <dbReference type="EMBL" id="OJJ32267.1"/>
    </source>
</evidence>
<dbReference type="SMART" id="SM00066">
    <property type="entry name" value="GAL4"/>
    <property type="match status" value="1"/>
</dbReference>
<feature type="domain" description="Zn(2)-C6 fungal-type" evidence="6">
    <location>
        <begin position="22"/>
        <end position="52"/>
    </location>
</feature>
<evidence type="ECO:0000313" key="8">
    <source>
        <dbReference type="Proteomes" id="UP000184383"/>
    </source>
</evidence>
<keyword evidence="3" id="KW-0804">Transcription</keyword>
<evidence type="ECO:0000256" key="2">
    <source>
        <dbReference type="ARBA" id="ARBA00023125"/>
    </source>
</evidence>
<dbReference type="PROSITE" id="PS50048">
    <property type="entry name" value="ZN2_CY6_FUNGAL_2"/>
    <property type="match status" value="1"/>
</dbReference>
<dbReference type="OrthoDB" id="3546279at2759"/>
<dbReference type="InterPro" id="IPR052400">
    <property type="entry name" value="Zn2-C6_fungal_TF"/>
</dbReference>
<feature type="compositionally biased region" description="Basic and acidic residues" evidence="5">
    <location>
        <begin position="58"/>
        <end position="75"/>
    </location>
</feature>
<dbReference type="AlphaFoldDB" id="A0A1L9RBM9"/>
<evidence type="ECO:0000256" key="3">
    <source>
        <dbReference type="ARBA" id="ARBA00023163"/>
    </source>
</evidence>
<dbReference type="EMBL" id="KV878215">
    <property type="protein sequence ID" value="OJJ32267.1"/>
    <property type="molecule type" value="Genomic_DNA"/>
</dbReference>
<name>A0A1L9RBM9_ASPWE</name>
<organism evidence="7 8">
    <name type="scientific">Aspergillus wentii DTO 134E9</name>
    <dbReference type="NCBI Taxonomy" id="1073089"/>
    <lineage>
        <taxon>Eukaryota</taxon>
        <taxon>Fungi</taxon>
        <taxon>Dikarya</taxon>
        <taxon>Ascomycota</taxon>
        <taxon>Pezizomycotina</taxon>
        <taxon>Eurotiomycetes</taxon>
        <taxon>Eurotiomycetidae</taxon>
        <taxon>Eurotiales</taxon>
        <taxon>Aspergillaceae</taxon>
        <taxon>Aspergillus</taxon>
        <taxon>Aspergillus subgen. Cremei</taxon>
    </lineage>
</organism>
<dbReference type="STRING" id="1073089.A0A1L9RBM9"/>
<evidence type="ECO:0000259" key="6">
    <source>
        <dbReference type="PROSITE" id="PS50048"/>
    </source>
</evidence>
<dbReference type="GO" id="GO:0000981">
    <property type="term" value="F:DNA-binding transcription factor activity, RNA polymerase II-specific"/>
    <property type="evidence" value="ECO:0007669"/>
    <property type="project" value="InterPro"/>
</dbReference>
<feature type="compositionally biased region" description="Low complexity" evidence="5">
    <location>
        <begin position="76"/>
        <end position="89"/>
    </location>
</feature>
<dbReference type="InterPro" id="IPR001138">
    <property type="entry name" value="Zn2Cys6_DnaBD"/>
</dbReference>
<dbReference type="Gene3D" id="4.10.240.10">
    <property type="entry name" value="Zn(2)-C6 fungal-type DNA-binding domain"/>
    <property type="match status" value="1"/>
</dbReference>
<dbReference type="PROSITE" id="PS00463">
    <property type="entry name" value="ZN2_CY6_FUNGAL_1"/>
    <property type="match status" value="1"/>
</dbReference>
<keyword evidence="4" id="KW-0539">Nucleus</keyword>
<dbReference type="PANTHER" id="PTHR47657">
    <property type="entry name" value="STEROL REGULATORY ELEMENT-BINDING PROTEIN ECM22"/>
    <property type="match status" value="1"/>
</dbReference>
<proteinExistence type="predicted"/>
<dbReference type="SUPFAM" id="SSF57701">
    <property type="entry name" value="Zn2/Cys6 DNA-binding domain"/>
    <property type="match status" value="1"/>
</dbReference>
<reference evidence="8" key="1">
    <citation type="journal article" date="2017" name="Genome Biol.">
        <title>Comparative genomics reveals high biological diversity and specific adaptations in the industrially and medically important fungal genus Aspergillus.</title>
        <authorList>
            <person name="de Vries R.P."/>
            <person name="Riley R."/>
            <person name="Wiebenga A."/>
            <person name="Aguilar-Osorio G."/>
            <person name="Amillis S."/>
            <person name="Uchima C.A."/>
            <person name="Anderluh G."/>
            <person name="Asadollahi M."/>
            <person name="Askin M."/>
            <person name="Barry K."/>
            <person name="Battaglia E."/>
            <person name="Bayram O."/>
            <person name="Benocci T."/>
            <person name="Braus-Stromeyer S.A."/>
            <person name="Caldana C."/>
            <person name="Canovas D."/>
            <person name="Cerqueira G.C."/>
            <person name="Chen F."/>
            <person name="Chen W."/>
            <person name="Choi C."/>
            <person name="Clum A."/>
            <person name="Dos Santos R.A."/>
            <person name="Damasio A.R."/>
            <person name="Diallinas G."/>
            <person name="Emri T."/>
            <person name="Fekete E."/>
            <person name="Flipphi M."/>
            <person name="Freyberg S."/>
            <person name="Gallo A."/>
            <person name="Gournas C."/>
            <person name="Habgood R."/>
            <person name="Hainaut M."/>
            <person name="Harispe M.L."/>
            <person name="Henrissat B."/>
            <person name="Hilden K.S."/>
            <person name="Hope R."/>
            <person name="Hossain A."/>
            <person name="Karabika E."/>
            <person name="Karaffa L."/>
            <person name="Karanyi Z."/>
            <person name="Krasevec N."/>
            <person name="Kuo A."/>
            <person name="Kusch H."/>
            <person name="LaButti K."/>
            <person name="Lagendijk E.L."/>
            <person name="Lapidus A."/>
            <person name="Levasseur A."/>
            <person name="Lindquist E."/>
            <person name="Lipzen A."/>
            <person name="Logrieco A.F."/>
            <person name="MacCabe A."/>
            <person name="Maekelae M.R."/>
            <person name="Malavazi I."/>
            <person name="Melin P."/>
            <person name="Meyer V."/>
            <person name="Mielnichuk N."/>
            <person name="Miskei M."/>
            <person name="Molnar A.P."/>
            <person name="Mule G."/>
            <person name="Ngan C.Y."/>
            <person name="Orejas M."/>
            <person name="Orosz E."/>
            <person name="Ouedraogo J.P."/>
            <person name="Overkamp K.M."/>
            <person name="Park H.-S."/>
            <person name="Perrone G."/>
            <person name="Piumi F."/>
            <person name="Punt P.J."/>
            <person name="Ram A.F."/>
            <person name="Ramon A."/>
            <person name="Rauscher S."/>
            <person name="Record E."/>
            <person name="Riano-Pachon D.M."/>
            <person name="Robert V."/>
            <person name="Roehrig J."/>
            <person name="Ruller R."/>
            <person name="Salamov A."/>
            <person name="Salih N.S."/>
            <person name="Samson R.A."/>
            <person name="Sandor E."/>
            <person name="Sanguinetti M."/>
            <person name="Schuetze T."/>
            <person name="Sepcic K."/>
            <person name="Shelest E."/>
            <person name="Sherlock G."/>
            <person name="Sophianopoulou V."/>
            <person name="Squina F.M."/>
            <person name="Sun H."/>
            <person name="Susca A."/>
            <person name="Todd R.B."/>
            <person name="Tsang A."/>
            <person name="Unkles S.E."/>
            <person name="van de Wiele N."/>
            <person name="van Rossen-Uffink D."/>
            <person name="Oliveira J.V."/>
            <person name="Vesth T.C."/>
            <person name="Visser J."/>
            <person name="Yu J.-H."/>
            <person name="Zhou M."/>
            <person name="Andersen M.R."/>
            <person name="Archer D.B."/>
            <person name="Baker S.E."/>
            <person name="Benoit I."/>
            <person name="Brakhage A.A."/>
            <person name="Braus G.H."/>
            <person name="Fischer R."/>
            <person name="Frisvad J.C."/>
            <person name="Goldman G.H."/>
            <person name="Houbraken J."/>
            <person name="Oakley B."/>
            <person name="Pocsi I."/>
            <person name="Scazzocchio C."/>
            <person name="Seiboth B."/>
            <person name="vanKuyk P.A."/>
            <person name="Wortman J."/>
            <person name="Dyer P.S."/>
            <person name="Grigoriev I.V."/>
        </authorList>
    </citation>
    <scope>NUCLEOTIDE SEQUENCE [LARGE SCALE GENOMIC DNA]</scope>
    <source>
        <strain evidence="8">DTO 134E9</strain>
    </source>
</reference>
<accession>A0A1L9RBM9</accession>
<gene>
    <name evidence="7" type="ORF">ASPWEDRAFT_44358</name>
</gene>
<evidence type="ECO:0000256" key="1">
    <source>
        <dbReference type="ARBA" id="ARBA00023015"/>
    </source>
</evidence>
<dbReference type="Pfam" id="PF00172">
    <property type="entry name" value="Zn_clus"/>
    <property type="match status" value="1"/>
</dbReference>
<keyword evidence="1" id="KW-0805">Transcription regulation</keyword>
<dbReference type="CDD" id="cd00067">
    <property type="entry name" value="GAL4"/>
    <property type="match status" value="1"/>
</dbReference>
<dbReference type="VEuPathDB" id="FungiDB:ASPWEDRAFT_44358"/>
<sequence>MARRSPAQHPGARLYHKKSRNGCVRCKARRVKCDEQKPSCGSCTRHAVSCVYNAPVQRGEKQNQTDSLSPHDHHSSMSSPSPGMGSKSSQVSQDNENDDIEPPESESRRLLELRLLQNYFVSVFIATPAVWSFKEAPRIALEPGSQDLGMLYAIFCYSATNIIRKEPGNVEMASAQQRYLTLAIQKHRRAVLELGSHNAAPVCFISLMILSTLFSNESGREMVPYSPPMEWLRMGNGVQNVFSVIVDNITNWDMSRVGEMFDSTHWLSDLSRLFVEENRKDFLYLLQPDASGDQWQGELLDPRVRESYEKTLSYIGSCYNAFNDAESAVQLCRRLLSFAIIIPSSFVELLAEQRPRALVILAHFYALVARLPYVWLFGDTGKREVSAIQKAISPGWQQEMHQCFIIAGIDTSSEQDYSIFPLALSFKHINQSDRNDIA</sequence>
<dbReference type="RefSeq" id="XP_040685944.1">
    <property type="nucleotide sequence ID" value="XM_040836247.1"/>
</dbReference>
<keyword evidence="8" id="KW-1185">Reference proteome</keyword>
<protein>
    <recommendedName>
        <fullName evidence="6">Zn(2)-C6 fungal-type domain-containing protein</fullName>
    </recommendedName>
</protein>
<dbReference type="GO" id="GO:0003677">
    <property type="term" value="F:DNA binding"/>
    <property type="evidence" value="ECO:0007669"/>
    <property type="project" value="UniProtKB-KW"/>
</dbReference>
<keyword evidence="2" id="KW-0238">DNA-binding</keyword>
<dbReference type="GO" id="GO:0008270">
    <property type="term" value="F:zinc ion binding"/>
    <property type="evidence" value="ECO:0007669"/>
    <property type="project" value="InterPro"/>
</dbReference>